<organism evidence="2 3">
    <name type="scientific">Faucicola atlantae</name>
    <dbReference type="NCBI Taxonomy" id="34059"/>
    <lineage>
        <taxon>Bacteria</taxon>
        <taxon>Pseudomonadati</taxon>
        <taxon>Pseudomonadota</taxon>
        <taxon>Gammaproteobacteria</taxon>
        <taxon>Moraxellales</taxon>
        <taxon>Moraxellaceae</taxon>
        <taxon>Faucicola</taxon>
    </lineage>
</organism>
<dbReference type="Pfam" id="PF18946">
    <property type="entry name" value="Apex"/>
    <property type="match status" value="1"/>
</dbReference>
<dbReference type="InterPro" id="IPR006531">
    <property type="entry name" value="Gp5/Vgr_OB"/>
</dbReference>
<evidence type="ECO:0000313" key="2">
    <source>
        <dbReference type="EMBL" id="STY95059.1"/>
    </source>
</evidence>
<feature type="domain" description="Gp5/Type VI secretion system Vgr protein OB-fold" evidence="1">
    <location>
        <begin position="15"/>
        <end position="81"/>
    </location>
</feature>
<dbReference type="InterPro" id="IPR013046">
    <property type="entry name" value="GpV/Gp45"/>
</dbReference>
<sequence length="171" mass="18291">MNADYQRKLHNIATIGTVFAVNPSDQTMRLAVGDNETDWLPIPALAAGQVSVWRCPSVGEQFLLVSPSGELANAVPVVSLYSNQMPSPSTDPSEIFVRYNDRDMLKIDTRGSKLHLTINNTILDSTVLITGDLQVNGNIHADGDIVAGSISLQNHRHGGVKGGSDSTGAPR</sequence>
<proteinExistence type="predicted"/>
<dbReference type="InterPro" id="IPR037026">
    <property type="entry name" value="Vgr_OB-fold_dom_sf"/>
</dbReference>
<dbReference type="InterPro" id="IPR044033">
    <property type="entry name" value="GpV-like_apex"/>
</dbReference>
<dbReference type="NCBIfam" id="TIGR01644">
    <property type="entry name" value="phage_P2_V"/>
    <property type="match status" value="1"/>
</dbReference>
<accession>A0A378Q2S1</accession>
<dbReference type="AlphaFoldDB" id="A0A378Q2S1"/>
<evidence type="ECO:0000313" key="3">
    <source>
        <dbReference type="Proteomes" id="UP000255193"/>
    </source>
</evidence>
<reference evidence="2 3" key="1">
    <citation type="submission" date="2018-06" db="EMBL/GenBank/DDBJ databases">
        <authorList>
            <consortium name="Pathogen Informatics"/>
            <person name="Doyle S."/>
        </authorList>
    </citation>
    <scope>NUCLEOTIDE SEQUENCE [LARGE SCALE GENOMIC DNA]</scope>
    <source>
        <strain evidence="2 3">NCTC11091</strain>
    </source>
</reference>
<protein>
    <submittedName>
        <fullName evidence="2">Phage P2 baseplate assembly protein gpV</fullName>
    </submittedName>
</protein>
<name>A0A378Q2S1_9GAMM</name>
<dbReference type="Proteomes" id="UP000255193">
    <property type="component" value="Unassembled WGS sequence"/>
</dbReference>
<dbReference type="Gene3D" id="2.40.50.230">
    <property type="entry name" value="Gp5 N-terminal domain"/>
    <property type="match status" value="1"/>
</dbReference>
<dbReference type="EMBL" id="UGQA01000001">
    <property type="protein sequence ID" value="STY95059.1"/>
    <property type="molecule type" value="Genomic_DNA"/>
</dbReference>
<gene>
    <name evidence="2" type="ORF">NCTC11091_00844</name>
</gene>
<evidence type="ECO:0000259" key="1">
    <source>
        <dbReference type="Pfam" id="PF04717"/>
    </source>
</evidence>
<dbReference type="Pfam" id="PF04717">
    <property type="entry name" value="Phage_base_V"/>
    <property type="match status" value="1"/>
</dbReference>
<dbReference type="RefSeq" id="WP_067056344.1">
    <property type="nucleotide sequence ID" value="NZ_MXAO01000048.1"/>
</dbReference>